<name>A0A1H0Z5G1_NATTX</name>
<dbReference type="AlphaFoldDB" id="A0A1H0Z5G1"/>
<organism evidence="1 2">
    <name type="scientific">Natronobacterium texcoconense</name>
    <dbReference type="NCBI Taxonomy" id="1095778"/>
    <lineage>
        <taxon>Archaea</taxon>
        <taxon>Methanobacteriati</taxon>
        <taxon>Methanobacteriota</taxon>
        <taxon>Stenosarchaea group</taxon>
        <taxon>Halobacteria</taxon>
        <taxon>Halobacteriales</taxon>
        <taxon>Natrialbaceae</taxon>
        <taxon>Natronobacterium</taxon>
    </lineage>
</organism>
<reference evidence="2" key="1">
    <citation type="submission" date="2016-10" db="EMBL/GenBank/DDBJ databases">
        <authorList>
            <person name="Varghese N."/>
            <person name="Submissions S."/>
        </authorList>
    </citation>
    <scope>NUCLEOTIDE SEQUENCE [LARGE SCALE GENOMIC DNA]</scope>
    <source>
        <strain evidence="2">DSM 24767</strain>
    </source>
</reference>
<protein>
    <submittedName>
        <fullName evidence="1">Uncharacterized protein</fullName>
    </submittedName>
</protein>
<dbReference type="RefSeq" id="WP_280139346.1">
    <property type="nucleotide sequence ID" value="NZ_FNLC01000001.1"/>
</dbReference>
<proteinExistence type="predicted"/>
<dbReference type="Proteomes" id="UP000198848">
    <property type="component" value="Unassembled WGS sequence"/>
</dbReference>
<gene>
    <name evidence="1" type="ORF">SAMN04489842_0138</name>
</gene>
<accession>A0A1H0Z5G1</accession>
<evidence type="ECO:0000313" key="1">
    <source>
        <dbReference type="EMBL" id="SDQ22560.1"/>
    </source>
</evidence>
<sequence>MTDRDHVQNPVESLLERTVEQDNIVETIVEDPVENVLERSEK</sequence>
<keyword evidence="2" id="KW-1185">Reference proteome</keyword>
<evidence type="ECO:0000313" key="2">
    <source>
        <dbReference type="Proteomes" id="UP000198848"/>
    </source>
</evidence>
<dbReference type="EMBL" id="FNLC01000001">
    <property type="protein sequence ID" value="SDQ22560.1"/>
    <property type="molecule type" value="Genomic_DNA"/>
</dbReference>